<dbReference type="Proteomes" id="UP001459277">
    <property type="component" value="Unassembled WGS sequence"/>
</dbReference>
<organism evidence="2 3">
    <name type="scientific">Lithocarpus litseifolius</name>
    <dbReference type="NCBI Taxonomy" id="425828"/>
    <lineage>
        <taxon>Eukaryota</taxon>
        <taxon>Viridiplantae</taxon>
        <taxon>Streptophyta</taxon>
        <taxon>Embryophyta</taxon>
        <taxon>Tracheophyta</taxon>
        <taxon>Spermatophyta</taxon>
        <taxon>Magnoliopsida</taxon>
        <taxon>eudicotyledons</taxon>
        <taxon>Gunneridae</taxon>
        <taxon>Pentapetalae</taxon>
        <taxon>rosids</taxon>
        <taxon>fabids</taxon>
        <taxon>Fagales</taxon>
        <taxon>Fagaceae</taxon>
        <taxon>Lithocarpus</taxon>
    </lineage>
</organism>
<feature type="compositionally biased region" description="Low complexity" evidence="1">
    <location>
        <begin position="95"/>
        <end position="105"/>
    </location>
</feature>
<accession>A0AAW2CH55</accession>
<protein>
    <submittedName>
        <fullName evidence="2">Uncharacterized protein</fullName>
    </submittedName>
</protein>
<sequence>MAAAVTELTCQNQELTREITLRRQRHERYVEGQAQSQEVKEEGNAKHKNQLRGTSSRRVPHLEREMDQMRKAMDEMREKIRRANLAGRLVRLEQAASGSSRVASHASRRHGVVSPA</sequence>
<evidence type="ECO:0000313" key="2">
    <source>
        <dbReference type="EMBL" id="KAK9997520.1"/>
    </source>
</evidence>
<keyword evidence="3" id="KW-1185">Reference proteome</keyword>
<gene>
    <name evidence="2" type="ORF">SO802_022206</name>
</gene>
<feature type="region of interest" description="Disordered" evidence="1">
    <location>
        <begin position="28"/>
        <end position="64"/>
    </location>
</feature>
<feature type="compositionally biased region" description="Basic residues" evidence="1">
    <location>
        <begin position="106"/>
        <end position="116"/>
    </location>
</feature>
<reference evidence="2 3" key="1">
    <citation type="submission" date="2024-01" db="EMBL/GenBank/DDBJ databases">
        <title>A telomere-to-telomere, gap-free genome of sweet tea (Lithocarpus litseifolius).</title>
        <authorList>
            <person name="Zhou J."/>
        </authorList>
    </citation>
    <scope>NUCLEOTIDE SEQUENCE [LARGE SCALE GENOMIC DNA]</scope>
    <source>
        <strain evidence="2">Zhou-2022a</strain>
        <tissue evidence="2">Leaf</tissue>
    </source>
</reference>
<comment type="caution">
    <text evidence="2">The sequence shown here is derived from an EMBL/GenBank/DDBJ whole genome shotgun (WGS) entry which is preliminary data.</text>
</comment>
<dbReference type="AlphaFoldDB" id="A0AAW2CH55"/>
<feature type="region of interest" description="Disordered" evidence="1">
    <location>
        <begin position="94"/>
        <end position="116"/>
    </location>
</feature>
<evidence type="ECO:0000256" key="1">
    <source>
        <dbReference type="SAM" id="MobiDB-lite"/>
    </source>
</evidence>
<evidence type="ECO:0000313" key="3">
    <source>
        <dbReference type="Proteomes" id="UP001459277"/>
    </source>
</evidence>
<name>A0AAW2CH55_9ROSI</name>
<dbReference type="EMBL" id="JAZDWU010000007">
    <property type="protein sequence ID" value="KAK9997520.1"/>
    <property type="molecule type" value="Genomic_DNA"/>
</dbReference>
<proteinExistence type="predicted"/>